<accession>A0AB39BVG5</accession>
<proteinExistence type="predicted"/>
<reference evidence="1" key="1">
    <citation type="submission" date="2024-07" db="EMBL/GenBank/DDBJ databases">
        <title>Identification and characteristics of an arsenic-resistant bacterial isolate, which belongs to a novel species.</title>
        <authorList>
            <person name="Juszczyk A."/>
            <person name="Kowalczyk A."/>
            <person name="Was K."/>
            <person name="Kosowicz W."/>
            <person name="Budzyn A."/>
            <person name="Latowski D."/>
        </authorList>
    </citation>
    <scope>NUCLEOTIDE SEQUENCE</scope>
    <source>
        <strain evidence="1">As8PL</strain>
    </source>
</reference>
<sequence>MNKNSYRDKLRILLIFYYFSNEIEESSDLYPEYLKVFKSEVKIQKIDFLIRYPDYLANELLNLVEEKSINKDQIKQHVKLIFSSNEPELRREDMLRYFFGAYEEIDHIISFLVSFGFIKFESRRNISGRVFDKIYYLSQYGIDKIEKDILQNVENVVWYQQRMLLIKEFFGDLSGTELKTRQYEYEQYRTTPINQYIQGIQHEVREKYIKIYGEEL</sequence>
<dbReference type="RefSeq" id="WP_368505213.1">
    <property type="nucleotide sequence ID" value="NZ_CP162551.1"/>
</dbReference>
<protein>
    <submittedName>
        <fullName evidence="1">Uncharacterized protein</fullName>
    </submittedName>
</protein>
<name>A0AB39BVG5_9BACI</name>
<gene>
    <name evidence="1" type="ORF">AB3N04_06115</name>
</gene>
<dbReference type="AlphaFoldDB" id="A0AB39BVG5"/>
<organism evidence="1">
    <name type="scientific">Alkalihalophilus sp. As8PL</name>
    <dbReference type="NCBI Taxonomy" id="3237103"/>
    <lineage>
        <taxon>Bacteria</taxon>
        <taxon>Bacillati</taxon>
        <taxon>Bacillota</taxon>
        <taxon>Bacilli</taxon>
        <taxon>Bacillales</taxon>
        <taxon>Bacillaceae</taxon>
        <taxon>Alkalihalophilus</taxon>
    </lineage>
</organism>
<evidence type="ECO:0000313" key="1">
    <source>
        <dbReference type="EMBL" id="XDI37886.1"/>
    </source>
</evidence>
<dbReference type="EMBL" id="CP162551">
    <property type="protein sequence ID" value="XDI37886.1"/>
    <property type="molecule type" value="Genomic_DNA"/>
</dbReference>